<feature type="active site" description="Charge relay system" evidence="5">
    <location>
        <position position="638"/>
    </location>
</feature>
<dbReference type="Pfam" id="PF00082">
    <property type="entry name" value="Peptidase_S8"/>
    <property type="match status" value="1"/>
</dbReference>
<dbReference type="InterPro" id="IPR023827">
    <property type="entry name" value="Peptidase_S8_Asp-AS"/>
</dbReference>
<evidence type="ECO:0000256" key="3">
    <source>
        <dbReference type="ARBA" id="ARBA00022801"/>
    </source>
</evidence>
<sequence>MGIQVLYNKKALCYIDKADFCDIQGIGSTPLYNIYESVESIVNKYITEEYRGFLAQPVVNNTTETIEWYAHEWKEIPVHYTQLDGKEKMQYEQIKDETINCYTNALDQIENSDEKNILKGAIKYLCDEYIYCYDGKVVLGIWGMKHRANLHKSFGEIIHDYDECSIYKITFDVEDNAVFSNHYEQKISRRQNYILTKEDLPVIKEKEGCRFVRWIPEPIGYKIDNDCVFKALFEKSYEVRFNAGDYGTFTGGLTEDFIFELPEGEIISSAMIPEVIPQEGYKFVGWSSLPENFQIDKDIVFTAKYEKKIVEQKANIIDDEDIPVSPKRPDFPDPEVDEYICAFDAGDNGTIKGDCEIRKNRGYVISSGDIPVVEPHEGYRFIGWDMNPEGCSLTKNIIFKAKYEEDIKKMPWYKRFWFSNGCLRRLLWLLLLLLLLLLLWFILRSCLEDRRAVPVLGTNESGPVIGLPDNIYDGEVIDPNTGIVYDNEYLPKRLGVPPFKDEDGNLLPYSETPDGRNIFNNLIDIYFEDKPDLNQFAADFKKEYPGEEFEIVGFDPNIPMVQLFVPAEKREMLLNELSSKLSQYKMYVVEVEKLDINGGMGFLKESGTDSGWHLKAVNAYEAWKITKGNEDIVIAVVDDGIDIKHNLLKNKIIKSYNVFTQSTTVSVGEGHGTHVAGLAAADSELDKGVSGIAPLCKIMPIQVFDGENTSTTAWVNGIMYAIHNGADVINTSITTVFKSDIPHDVQEELIRNKFKIKENMWKWILNTAKKYNSILVFSAGNNSVLTNLPPEHRTGCSLNVTAIGKDFKAAEFTNYGDGSVIAAPGVDIYSTFPVNSYNYCDGTSMAAPIVAGAVALMKSVKKDLTVEQISNILIKTGKNIDSNVGPLIQVDKALIMLRNGDYEEHPQPIQKLKEHEEGWVDYESIRRKIKEHQHQIEELKKQLPEYKK</sequence>
<dbReference type="Proteomes" id="UP000284495">
    <property type="component" value="Unassembled WGS sequence"/>
</dbReference>
<dbReference type="InterPro" id="IPR000209">
    <property type="entry name" value="Peptidase_S8/S53_dom"/>
</dbReference>
<keyword evidence="7" id="KW-0472">Membrane</keyword>
<evidence type="ECO:0000313" key="12">
    <source>
        <dbReference type="Proteomes" id="UP000284495"/>
    </source>
</evidence>
<dbReference type="GO" id="GO:0006508">
    <property type="term" value="P:proteolysis"/>
    <property type="evidence" value="ECO:0007669"/>
    <property type="project" value="UniProtKB-KW"/>
</dbReference>
<dbReference type="InterPro" id="IPR022398">
    <property type="entry name" value="Peptidase_S8_His-AS"/>
</dbReference>
<evidence type="ECO:0000256" key="5">
    <source>
        <dbReference type="PROSITE-ProRule" id="PRU01240"/>
    </source>
</evidence>
<dbReference type="PANTHER" id="PTHR43806:SF11">
    <property type="entry name" value="CEREVISIN-RELATED"/>
    <property type="match status" value="1"/>
</dbReference>
<dbReference type="EMBL" id="QRYV01000020">
    <property type="protein sequence ID" value="RGV14970.1"/>
    <property type="molecule type" value="Genomic_DNA"/>
</dbReference>
<evidence type="ECO:0000313" key="11">
    <source>
        <dbReference type="Proteomes" id="UP000283369"/>
    </source>
</evidence>
<dbReference type="PROSITE" id="PS00137">
    <property type="entry name" value="SUBTILASE_HIS"/>
    <property type="match status" value="1"/>
</dbReference>
<keyword evidence="3 5" id="KW-0378">Hydrolase</keyword>
<evidence type="ECO:0000256" key="7">
    <source>
        <dbReference type="SAM" id="Phobius"/>
    </source>
</evidence>
<keyword evidence="4 5" id="KW-0720">Serine protease</keyword>
<dbReference type="PANTHER" id="PTHR43806">
    <property type="entry name" value="PEPTIDASE S8"/>
    <property type="match status" value="1"/>
</dbReference>
<proteinExistence type="inferred from homology"/>
<dbReference type="RefSeq" id="WP_117809631.1">
    <property type="nucleotide sequence ID" value="NZ_JAASHA010000015.1"/>
</dbReference>
<organism evidence="9 11">
    <name type="scientific">Bacteroides xylanisolvens</name>
    <dbReference type="NCBI Taxonomy" id="371601"/>
    <lineage>
        <taxon>Bacteria</taxon>
        <taxon>Pseudomonadati</taxon>
        <taxon>Bacteroidota</taxon>
        <taxon>Bacteroidia</taxon>
        <taxon>Bacteroidales</taxon>
        <taxon>Bacteroidaceae</taxon>
        <taxon>Bacteroides</taxon>
    </lineage>
</organism>
<dbReference type="InterPro" id="IPR015500">
    <property type="entry name" value="Peptidase_S8_subtilisin-rel"/>
</dbReference>
<evidence type="ECO:0000256" key="6">
    <source>
        <dbReference type="RuleBase" id="RU003355"/>
    </source>
</evidence>
<comment type="similarity">
    <text evidence="1 5 6">Belongs to the peptidase S8 family.</text>
</comment>
<evidence type="ECO:0000313" key="10">
    <source>
        <dbReference type="EMBL" id="RHL33733.1"/>
    </source>
</evidence>
<dbReference type="PROSITE" id="PS00136">
    <property type="entry name" value="SUBTILASE_ASP"/>
    <property type="match status" value="1"/>
</dbReference>
<dbReference type="AlphaFoldDB" id="A0A412VYL5"/>
<feature type="active site" description="Charge relay system" evidence="5">
    <location>
        <position position="844"/>
    </location>
</feature>
<reference evidence="11 12" key="1">
    <citation type="submission" date="2018-08" db="EMBL/GenBank/DDBJ databases">
        <title>A genome reference for cultivated species of the human gut microbiota.</title>
        <authorList>
            <person name="Zou Y."/>
            <person name="Xue W."/>
            <person name="Luo G."/>
        </authorList>
    </citation>
    <scope>NUCLEOTIDE SEQUENCE [LARGE SCALE GENOMIC DNA]</scope>
    <source>
        <strain evidence="9 11">AF14-7</strain>
        <strain evidence="10 12">AF38-2</strain>
    </source>
</reference>
<feature type="active site" description="Charge relay system" evidence="5">
    <location>
        <position position="671"/>
    </location>
</feature>
<feature type="domain" description="Peptidase S8/S53" evidence="8">
    <location>
        <begin position="630"/>
        <end position="877"/>
    </location>
</feature>
<keyword evidence="7" id="KW-0812">Transmembrane</keyword>
<keyword evidence="7" id="KW-1133">Transmembrane helix</keyword>
<gene>
    <name evidence="10" type="ORF">DW027_21025</name>
    <name evidence="9" type="ORF">DWW25_09875</name>
</gene>
<name>A0A412VYL5_9BACE</name>
<dbReference type="Gene3D" id="3.40.50.200">
    <property type="entry name" value="Peptidase S8/S53 domain"/>
    <property type="match status" value="1"/>
</dbReference>
<protein>
    <recommendedName>
        <fullName evidence="8">Peptidase S8/S53 domain-containing protein</fullName>
    </recommendedName>
</protein>
<dbReference type="PROSITE" id="PS51892">
    <property type="entry name" value="SUBTILASE"/>
    <property type="match status" value="1"/>
</dbReference>
<dbReference type="PROSITE" id="PS00138">
    <property type="entry name" value="SUBTILASE_SER"/>
    <property type="match status" value="1"/>
</dbReference>
<accession>A0A412VYL5</accession>
<evidence type="ECO:0000256" key="1">
    <source>
        <dbReference type="ARBA" id="ARBA00011073"/>
    </source>
</evidence>
<dbReference type="GO" id="GO:0004252">
    <property type="term" value="F:serine-type endopeptidase activity"/>
    <property type="evidence" value="ECO:0007669"/>
    <property type="project" value="UniProtKB-UniRule"/>
</dbReference>
<evidence type="ECO:0000259" key="8">
    <source>
        <dbReference type="Pfam" id="PF00082"/>
    </source>
</evidence>
<evidence type="ECO:0000313" key="9">
    <source>
        <dbReference type="EMBL" id="RGV14970.1"/>
    </source>
</evidence>
<keyword evidence="2 5" id="KW-0645">Protease</keyword>
<evidence type="ECO:0000256" key="4">
    <source>
        <dbReference type="ARBA" id="ARBA00022825"/>
    </source>
</evidence>
<dbReference type="SUPFAM" id="SSF52743">
    <property type="entry name" value="Subtilisin-like"/>
    <property type="match status" value="1"/>
</dbReference>
<evidence type="ECO:0000256" key="2">
    <source>
        <dbReference type="ARBA" id="ARBA00022670"/>
    </source>
</evidence>
<dbReference type="InterPro" id="IPR036852">
    <property type="entry name" value="Peptidase_S8/S53_dom_sf"/>
</dbReference>
<dbReference type="Proteomes" id="UP000283369">
    <property type="component" value="Unassembled WGS sequence"/>
</dbReference>
<dbReference type="InterPro" id="IPR050131">
    <property type="entry name" value="Peptidase_S8_subtilisin-like"/>
</dbReference>
<dbReference type="InterPro" id="IPR023828">
    <property type="entry name" value="Peptidase_S8_Ser-AS"/>
</dbReference>
<dbReference type="EMBL" id="QROO01000033">
    <property type="protein sequence ID" value="RHL33733.1"/>
    <property type="molecule type" value="Genomic_DNA"/>
</dbReference>
<dbReference type="PRINTS" id="PR00723">
    <property type="entry name" value="SUBTILISIN"/>
</dbReference>
<feature type="transmembrane region" description="Helical" evidence="7">
    <location>
        <begin position="426"/>
        <end position="443"/>
    </location>
</feature>
<comment type="caution">
    <text evidence="9">The sequence shown here is derived from an EMBL/GenBank/DDBJ whole genome shotgun (WGS) entry which is preliminary data.</text>
</comment>